<feature type="region of interest" description="Disordered" evidence="1">
    <location>
        <begin position="42"/>
        <end position="66"/>
    </location>
</feature>
<protein>
    <submittedName>
        <fullName evidence="2">Uncharacterized protein</fullName>
    </submittedName>
</protein>
<dbReference type="EMBL" id="JAHRIQ010072877">
    <property type="protein sequence ID" value="MEQ2245324.1"/>
    <property type="molecule type" value="Genomic_DNA"/>
</dbReference>
<dbReference type="Proteomes" id="UP001482620">
    <property type="component" value="Unassembled WGS sequence"/>
</dbReference>
<reference evidence="2 3" key="1">
    <citation type="submission" date="2021-06" db="EMBL/GenBank/DDBJ databases">
        <authorList>
            <person name="Palmer J.M."/>
        </authorList>
    </citation>
    <scope>NUCLEOTIDE SEQUENCE [LARGE SCALE GENOMIC DNA]</scope>
    <source>
        <strain evidence="3">if_2019</strain>
        <tissue evidence="2">Muscle</tissue>
    </source>
</reference>
<evidence type="ECO:0000313" key="3">
    <source>
        <dbReference type="Proteomes" id="UP001482620"/>
    </source>
</evidence>
<evidence type="ECO:0000256" key="1">
    <source>
        <dbReference type="SAM" id="MobiDB-lite"/>
    </source>
</evidence>
<sequence>MPLVGSPMANRLWVTGQTKSGSRHLHEDHIIEARDVAWLQAETSSGGTRRRPPGLLLTGPGRAGTSLNERREAIPQWATCRGNYEGPCKEDWAADDGGDLGGPISRCLS</sequence>
<name>A0ABV0UKT5_9TELE</name>
<organism evidence="2 3">
    <name type="scientific">Ilyodon furcidens</name>
    <name type="common">goldbreast splitfin</name>
    <dbReference type="NCBI Taxonomy" id="33524"/>
    <lineage>
        <taxon>Eukaryota</taxon>
        <taxon>Metazoa</taxon>
        <taxon>Chordata</taxon>
        <taxon>Craniata</taxon>
        <taxon>Vertebrata</taxon>
        <taxon>Euteleostomi</taxon>
        <taxon>Actinopterygii</taxon>
        <taxon>Neopterygii</taxon>
        <taxon>Teleostei</taxon>
        <taxon>Neoteleostei</taxon>
        <taxon>Acanthomorphata</taxon>
        <taxon>Ovalentaria</taxon>
        <taxon>Atherinomorphae</taxon>
        <taxon>Cyprinodontiformes</taxon>
        <taxon>Goodeidae</taxon>
        <taxon>Ilyodon</taxon>
    </lineage>
</organism>
<evidence type="ECO:0000313" key="2">
    <source>
        <dbReference type="EMBL" id="MEQ2245324.1"/>
    </source>
</evidence>
<comment type="caution">
    <text evidence="2">The sequence shown here is derived from an EMBL/GenBank/DDBJ whole genome shotgun (WGS) entry which is preliminary data.</text>
</comment>
<gene>
    <name evidence="2" type="ORF">ILYODFUR_026512</name>
</gene>
<accession>A0ABV0UKT5</accession>
<keyword evidence="3" id="KW-1185">Reference proteome</keyword>
<proteinExistence type="predicted"/>